<gene>
    <name evidence="1" type="ORF">7-7-1_00053</name>
</gene>
<evidence type="ECO:0000313" key="1">
    <source>
        <dbReference type="EMBL" id="AFH19751.1"/>
    </source>
</evidence>
<organism evidence="1 2">
    <name type="scientific">Agrobacterium phage 7-7-1</name>
    <dbReference type="NCBI Taxonomy" id="1161931"/>
    <lineage>
        <taxon>Viruses</taxon>
        <taxon>Duplodnaviria</taxon>
        <taxon>Heunggongvirae</taxon>
        <taxon>Uroviricota</taxon>
        <taxon>Caudoviricetes</taxon>
        <taxon>Schmittlotzvirus</taxon>
        <taxon>Schmittlotzvirus sv771</taxon>
    </lineage>
</organism>
<dbReference type="Proteomes" id="UP000003754">
    <property type="component" value="Segment"/>
</dbReference>
<reference evidence="1 2" key="1">
    <citation type="submission" date="2011-12" db="EMBL/GenBank/DDBJ databases">
        <title>The genome sequence of the flagella-specific Agrobacterium bacteriophage 7-7-1.</title>
        <authorList>
            <person name="Schmitt R."/>
            <person name="Van den Bossche A."/>
            <person name="Lavigne R."/>
            <person name="Kropinski A.M."/>
        </authorList>
    </citation>
    <scope>NUCLEOTIDE SEQUENCE [LARGE SCALE GENOMIC DNA]</scope>
</reference>
<dbReference type="RefSeq" id="YP_007006509.1">
    <property type="nucleotide sequence ID" value="NC_019519.1"/>
</dbReference>
<keyword evidence="2" id="KW-1185">Reference proteome</keyword>
<name>J7FAE8_9CAUD</name>
<protein>
    <submittedName>
        <fullName evidence="1">Uncharacterized protein</fullName>
    </submittedName>
</protein>
<dbReference type="EMBL" id="JQ312117">
    <property type="protein sequence ID" value="AFH19751.1"/>
    <property type="molecule type" value="Genomic_DNA"/>
</dbReference>
<dbReference type="GeneID" id="14012006"/>
<sequence>MTKEETLKAIAVMQAFADGKQIAVHCFRDEGWYLLRPDDTPNWDWARNEYRIELEKPSIDWSHVAPEYRFLAVDDDEHGHLYQNKPFNRAGDWEDPTNRKIYAPRASTFASYKCGDCHWRDSLVERPEGV</sequence>
<proteinExistence type="predicted"/>
<dbReference type="OrthoDB" id="28706at10239"/>
<dbReference type="KEGG" id="vg:14012006"/>
<accession>J7FAE8</accession>
<evidence type="ECO:0000313" key="2">
    <source>
        <dbReference type="Proteomes" id="UP000003754"/>
    </source>
</evidence>